<feature type="compositionally biased region" description="Basic and acidic residues" evidence="1">
    <location>
        <begin position="177"/>
        <end position="216"/>
    </location>
</feature>
<dbReference type="GeneID" id="104586303"/>
<reference evidence="4" key="1">
    <citation type="submission" date="2025-08" db="UniProtKB">
        <authorList>
            <consortium name="RefSeq"/>
        </authorList>
    </citation>
    <scope>IDENTIFICATION</scope>
</reference>
<protein>
    <submittedName>
        <fullName evidence="4">Uncharacterized protein LOC104586303</fullName>
    </submittedName>
</protein>
<feature type="domain" description="Retrotransposon gag" evidence="2">
    <location>
        <begin position="56"/>
        <end position="144"/>
    </location>
</feature>
<organism evidence="3 4">
    <name type="scientific">Nelumbo nucifera</name>
    <name type="common">Sacred lotus</name>
    <dbReference type="NCBI Taxonomy" id="4432"/>
    <lineage>
        <taxon>Eukaryota</taxon>
        <taxon>Viridiplantae</taxon>
        <taxon>Streptophyta</taxon>
        <taxon>Embryophyta</taxon>
        <taxon>Tracheophyta</taxon>
        <taxon>Spermatophyta</taxon>
        <taxon>Magnoliopsida</taxon>
        <taxon>Proteales</taxon>
        <taxon>Nelumbonaceae</taxon>
        <taxon>Nelumbo</taxon>
    </lineage>
</organism>
<dbReference type="PANTHER" id="PTHR33223:SF10">
    <property type="entry name" value="AMINOTRANSFERASE-LIKE PLANT MOBILE DOMAIN-CONTAINING PROTEIN"/>
    <property type="match status" value="1"/>
</dbReference>
<accession>A0A1U7Z4S2</accession>
<keyword evidence="3" id="KW-1185">Reference proteome</keyword>
<dbReference type="OrthoDB" id="1740536at2759"/>
<gene>
    <name evidence="4" type="primary">LOC104586303</name>
</gene>
<dbReference type="Proteomes" id="UP000189703">
    <property type="component" value="Unplaced"/>
</dbReference>
<dbReference type="InterPro" id="IPR005162">
    <property type="entry name" value="Retrotrans_gag_dom"/>
</dbReference>
<feature type="region of interest" description="Disordered" evidence="1">
    <location>
        <begin position="159"/>
        <end position="218"/>
    </location>
</feature>
<evidence type="ECO:0000313" key="4">
    <source>
        <dbReference type="RefSeq" id="XP_010241782.1"/>
    </source>
</evidence>
<dbReference type="KEGG" id="nnu:104586303"/>
<sequence length="246" mass="28445">MDAFTPNIISDPLPQHFKAPALEMYDGNLDPDDHLESFRVFKILYWYSDTLTCQTFQATFKGAARRWFSSLPLWSISSWEQFADLFLARFISSRRCQKSVVSLMSTKKKRGESLWSYIDRFKNEELEVRDLDPMVSMHATISGLLPKLALKRSVAKTPPKMKMEFHKKTQKYIQAKEASDGNNQEREAKRHNGAPEKKRKSEDHYHNNNNSKDNKKPSALALAYNQYTPLNSTQTQIMMQVGGRNS</sequence>
<evidence type="ECO:0000313" key="3">
    <source>
        <dbReference type="Proteomes" id="UP000189703"/>
    </source>
</evidence>
<dbReference type="InParanoid" id="A0A1U7Z4S2"/>
<dbReference type="OMA" id="FASAIMD"/>
<evidence type="ECO:0000256" key="1">
    <source>
        <dbReference type="SAM" id="MobiDB-lite"/>
    </source>
</evidence>
<name>A0A1U7Z4S2_NELNU</name>
<dbReference type="AlphaFoldDB" id="A0A1U7Z4S2"/>
<proteinExistence type="predicted"/>
<dbReference type="RefSeq" id="XP_010241782.1">
    <property type="nucleotide sequence ID" value="XM_010243480.1"/>
</dbReference>
<evidence type="ECO:0000259" key="2">
    <source>
        <dbReference type="Pfam" id="PF03732"/>
    </source>
</evidence>
<dbReference type="Pfam" id="PF03732">
    <property type="entry name" value="Retrotrans_gag"/>
    <property type="match status" value="1"/>
</dbReference>
<dbReference type="PANTHER" id="PTHR33223">
    <property type="entry name" value="CCHC-TYPE DOMAIN-CONTAINING PROTEIN"/>
    <property type="match status" value="1"/>
</dbReference>